<feature type="non-terminal residue" evidence="4">
    <location>
        <position position="218"/>
    </location>
</feature>
<evidence type="ECO:0000313" key="3">
    <source>
        <dbReference type="Proteomes" id="UP000694888"/>
    </source>
</evidence>
<protein>
    <submittedName>
        <fullName evidence="4">SCY1-like protein 2</fullName>
    </submittedName>
</protein>
<comment type="similarity">
    <text evidence="1">Belongs to the protein kinase superfamily.</text>
</comment>
<dbReference type="Proteomes" id="UP000694888">
    <property type="component" value="Unplaced"/>
</dbReference>
<proteinExistence type="inferred from homology"/>
<dbReference type="PANTHER" id="PTHR12984:SF16">
    <property type="entry name" value="BLACK MATCH, ISOFORM H"/>
    <property type="match status" value="1"/>
</dbReference>
<dbReference type="InterPro" id="IPR051177">
    <property type="entry name" value="CIK-Related_Protein"/>
</dbReference>
<dbReference type="InterPro" id="IPR011009">
    <property type="entry name" value="Kinase-like_dom_sf"/>
</dbReference>
<dbReference type="GeneID" id="106011996"/>
<dbReference type="RefSeq" id="XP_012938945.1">
    <property type="nucleotide sequence ID" value="XM_013083491.2"/>
</dbReference>
<name>A0ABM1A1I7_APLCA</name>
<evidence type="ECO:0000256" key="1">
    <source>
        <dbReference type="ARBA" id="ARBA00038349"/>
    </source>
</evidence>
<feature type="domain" description="Protein kinase" evidence="2">
    <location>
        <begin position="22"/>
        <end position="218"/>
    </location>
</feature>
<keyword evidence="3" id="KW-1185">Reference proteome</keyword>
<reference evidence="4" key="1">
    <citation type="submission" date="2025-08" db="UniProtKB">
        <authorList>
            <consortium name="RefSeq"/>
        </authorList>
    </citation>
    <scope>IDENTIFICATION</scope>
</reference>
<gene>
    <name evidence="4" type="primary">LOC106011996</name>
</gene>
<dbReference type="CDD" id="cd14011">
    <property type="entry name" value="PK_SCY1_like"/>
    <property type="match status" value="1"/>
</dbReference>
<dbReference type="SUPFAM" id="SSF56112">
    <property type="entry name" value="Protein kinase-like (PK-like)"/>
    <property type="match status" value="1"/>
</dbReference>
<dbReference type="PANTHER" id="PTHR12984">
    <property type="entry name" value="SCY1-RELATED S/T PROTEIN KINASE-LIKE"/>
    <property type="match status" value="1"/>
</dbReference>
<dbReference type="Pfam" id="PF00069">
    <property type="entry name" value="Pkinase"/>
    <property type="match status" value="1"/>
</dbReference>
<evidence type="ECO:0000313" key="4">
    <source>
        <dbReference type="RefSeq" id="XP_012938945.1"/>
    </source>
</evidence>
<dbReference type="PROSITE" id="PS50011">
    <property type="entry name" value="PROTEIN_KINASE_DOM"/>
    <property type="match status" value="1"/>
</dbReference>
<dbReference type="Gene3D" id="3.30.200.20">
    <property type="entry name" value="Phosphorylase Kinase, domain 1"/>
    <property type="match status" value="1"/>
</dbReference>
<dbReference type="InterPro" id="IPR000719">
    <property type="entry name" value="Prot_kinase_dom"/>
</dbReference>
<accession>A0ABM1A1I7</accession>
<evidence type="ECO:0000259" key="2">
    <source>
        <dbReference type="PROSITE" id="PS50011"/>
    </source>
</evidence>
<dbReference type="Gene3D" id="1.10.510.10">
    <property type="entry name" value="Transferase(Phosphotransferase) domain 1"/>
    <property type="match status" value="1"/>
</dbReference>
<organism evidence="3 4">
    <name type="scientific">Aplysia californica</name>
    <name type="common">California sea hare</name>
    <dbReference type="NCBI Taxonomy" id="6500"/>
    <lineage>
        <taxon>Eukaryota</taxon>
        <taxon>Metazoa</taxon>
        <taxon>Spiralia</taxon>
        <taxon>Lophotrochozoa</taxon>
        <taxon>Mollusca</taxon>
        <taxon>Gastropoda</taxon>
        <taxon>Heterobranchia</taxon>
        <taxon>Euthyneura</taxon>
        <taxon>Tectipleura</taxon>
        <taxon>Aplysiida</taxon>
        <taxon>Aplysioidea</taxon>
        <taxon>Aplysiidae</taxon>
        <taxon>Aplysia</taxon>
    </lineage>
</organism>
<sequence>MDMFSMLKHSMGSDVNPITKHFTIGKQTGSAGVEMIWKIYDAVRIEDKKEACVFVFEKRIADKLHKPRRREVVAETLRKDVSYLQQLKHPKILGVLHGIEECHDSLAFATEPVFASLANVLGNHERLPANVSSEVRDHDFIELEIKHGIVQITDALSYLHNSERLIHCNICPQSILLTRKGGWKLMGFGFAEKIKDGKEGCTGQAWTTKVPKMAQPDL</sequence>